<evidence type="ECO:0000313" key="2">
    <source>
        <dbReference type="EMBL" id="TEA27693.1"/>
    </source>
</evidence>
<gene>
    <name evidence="2" type="ORF">O970_02805</name>
</gene>
<protein>
    <submittedName>
        <fullName evidence="2">Uncharacterized protein</fullName>
    </submittedName>
</protein>
<keyword evidence="1" id="KW-0472">Membrane</keyword>
<comment type="caution">
    <text evidence="2">The sequence shown here is derived from an EMBL/GenBank/DDBJ whole genome shotgun (WGS) entry which is preliminary data.</text>
</comment>
<evidence type="ECO:0000313" key="3">
    <source>
        <dbReference type="Proteomes" id="UP000506160"/>
    </source>
</evidence>
<keyword evidence="1" id="KW-1133">Transmembrane helix</keyword>
<dbReference type="RefSeq" id="WP_024495665.1">
    <property type="nucleotide sequence ID" value="NZ_AWGA01000024.1"/>
</dbReference>
<accession>A0AB94IE01</accession>
<feature type="transmembrane region" description="Helical" evidence="1">
    <location>
        <begin position="7"/>
        <end position="26"/>
    </location>
</feature>
<proteinExistence type="predicted"/>
<keyword evidence="1" id="KW-0812">Transmembrane</keyword>
<feature type="transmembrane region" description="Helical" evidence="1">
    <location>
        <begin position="32"/>
        <end position="56"/>
    </location>
</feature>
<evidence type="ECO:0000256" key="1">
    <source>
        <dbReference type="SAM" id="Phobius"/>
    </source>
</evidence>
<dbReference type="EMBL" id="AWGA01000024">
    <property type="protein sequence ID" value="TEA27693.1"/>
    <property type="molecule type" value="Genomic_DNA"/>
</dbReference>
<dbReference type="Proteomes" id="UP000506160">
    <property type="component" value="Unassembled WGS sequence"/>
</dbReference>
<reference evidence="2 3" key="1">
    <citation type="journal article" date="2014" name="Appl. Environ. Microbiol.">
        <title>Genomic features of a bumble bee symbiont reflect its host environment.</title>
        <authorList>
            <person name="Martinson V.G."/>
            <person name="Magoc T."/>
            <person name="Koch H."/>
            <person name="Salzberg S.L."/>
            <person name="Moran N.A."/>
        </authorList>
    </citation>
    <scope>NUCLEOTIDE SEQUENCE [LARGE SCALE GENOMIC DNA]</scope>
    <source>
        <strain evidence="2 3">Bimp</strain>
    </source>
</reference>
<dbReference type="AlphaFoldDB" id="A0AB94IE01"/>
<keyword evidence="3" id="KW-1185">Reference proteome</keyword>
<sequence>MKKRIAIEHVFFASFFIFIVCAMMPHKSDGQPYALVAFVGFSSILAIPVSFVLWIIKAVKTRNNPQQQNTQPIETNPAEKTSFFAKINQKLEEHRQQKALERTERLKIIEEEKYKEQNFESMNYKMIDGVAVIWEGETKPASFRIYDNKQRLEGVITKLTLNKDGRFYITLTDPEKGTKIVTDERELETMILIGSTRYEFIDLCRKVLKIDLSEMFGFANFVRDELYKPRLMLVFEPPQQVTFSHRISGETIRDLFTVREYYKSNSNEEYLKVNVTSNNKELMIPVNKITTMIQLEDGKKIKLDEWLKNICKAKESN</sequence>
<organism evidence="2 3">
    <name type="scientific">Candidatus Schmidhempelia bombi str. Bimp</name>
    <dbReference type="NCBI Taxonomy" id="1387197"/>
    <lineage>
        <taxon>Bacteria</taxon>
        <taxon>Pseudomonadati</taxon>
        <taxon>Pseudomonadota</taxon>
        <taxon>Gammaproteobacteria</taxon>
        <taxon>Orbales</taxon>
        <taxon>Orbaceae</taxon>
        <taxon>Candidatus Schmidhempelia</taxon>
    </lineage>
</organism>
<name>A0AB94IE01_9GAMM</name>